<organism evidence="3 4">
    <name type="scientific">Limulus polyphemus</name>
    <name type="common">Atlantic horseshoe crab</name>
    <dbReference type="NCBI Taxonomy" id="6850"/>
    <lineage>
        <taxon>Eukaryota</taxon>
        <taxon>Metazoa</taxon>
        <taxon>Ecdysozoa</taxon>
        <taxon>Arthropoda</taxon>
        <taxon>Chelicerata</taxon>
        <taxon>Merostomata</taxon>
        <taxon>Xiphosura</taxon>
        <taxon>Limulidae</taxon>
        <taxon>Limulus</taxon>
    </lineage>
</organism>
<proteinExistence type="predicted"/>
<evidence type="ECO:0000256" key="1">
    <source>
        <dbReference type="SAM" id="MobiDB-lite"/>
    </source>
</evidence>
<keyword evidence="3" id="KW-1185">Reference proteome</keyword>
<dbReference type="InterPro" id="IPR035940">
    <property type="entry name" value="CAP_sf"/>
</dbReference>
<dbReference type="PRINTS" id="PR00837">
    <property type="entry name" value="V5TPXLIKE"/>
</dbReference>
<dbReference type="SUPFAM" id="SSF55797">
    <property type="entry name" value="PR-1-like"/>
    <property type="match status" value="1"/>
</dbReference>
<dbReference type="PROSITE" id="PS01009">
    <property type="entry name" value="CRISP_1"/>
    <property type="match status" value="1"/>
</dbReference>
<dbReference type="InterPro" id="IPR034113">
    <property type="entry name" value="SCP_GAPR1-like"/>
</dbReference>
<dbReference type="InterPro" id="IPR018244">
    <property type="entry name" value="Allrgn_V5/Tpx1_CS"/>
</dbReference>
<name>A0ABM1S9N7_LIMPO</name>
<protein>
    <submittedName>
        <fullName evidence="4">Uncharacterized protein LOC111085548</fullName>
    </submittedName>
</protein>
<dbReference type="GeneID" id="111085548"/>
<gene>
    <name evidence="4" type="primary">LOC111085548</name>
</gene>
<feature type="compositionally biased region" description="Low complexity" evidence="1">
    <location>
        <begin position="300"/>
        <end position="310"/>
    </location>
</feature>
<dbReference type="Proteomes" id="UP000694941">
    <property type="component" value="Unplaced"/>
</dbReference>
<feature type="compositionally biased region" description="Polar residues" evidence="1">
    <location>
        <begin position="42"/>
        <end position="55"/>
    </location>
</feature>
<dbReference type="InterPro" id="IPR001283">
    <property type="entry name" value="CRISP-related"/>
</dbReference>
<sequence length="606" mass="70343">MDYVVGKLRELRTSPRKASKNIKSHNSPRQSPCKGQEKHVQSRNYSPYKDQQSSEHVLCPKSSKLFGTKNSPRKSPCKGRQSEENSPQKFKLPRKYSPYKEQQSSEHVLCPKSSKLFGTKNSPGQSPCKGRQSEENSPQKYKQPGEYSPRKDKQSSWHILCRGSPKLFGRKHSPGQSPCKGRQNSENSPQKYKQSGEHSLWEVQQTSRYGLCNTQQITEQLSYKSQEKTRFHLFKNHLPEGQVPIKTQHTLEQSPPKYQQILDNSPSKNQQKTKRYLYRHQETIGHSLNKAQQTIECSPRESSSGNSRSKVRISFDCSEYSPINSPKHILKKHNLFESSPIKTQKLHQYSLQTQELCPRSPKNLLSMCHHSSIKSRALPSTIKFLYNKSSTHFFHSHDVSSFTSSDCCKHSQSPFKYRGSSKSDKRHSFKELPSKYFPVLYSTPPWKANSIERLNKVSLSRPLNLYYHDEDITTWYSQSEFVTSCLQWHNIFRDFHGSPLLVLSHQIINLIFYKYSSHNFLFLGDQVARYWYQEIKFYDFYQKPSLLHVKAGHFTQMIWRNTQEFGIGKARTRSGKIVVVANYRPAGNVIGHFHQNVFPPVKNKEK</sequence>
<dbReference type="CDD" id="cd05382">
    <property type="entry name" value="CAP_GAPR1-like"/>
    <property type="match status" value="1"/>
</dbReference>
<dbReference type="PANTHER" id="PTHR10334">
    <property type="entry name" value="CYSTEINE-RICH SECRETORY PROTEIN-RELATED"/>
    <property type="match status" value="1"/>
</dbReference>
<feature type="compositionally biased region" description="Polar residues" evidence="1">
    <location>
        <begin position="182"/>
        <end position="193"/>
    </location>
</feature>
<feature type="domain" description="SCP" evidence="2">
    <location>
        <begin position="480"/>
        <end position="591"/>
    </location>
</feature>
<evidence type="ECO:0000313" key="3">
    <source>
        <dbReference type="Proteomes" id="UP000694941"/>
    </source>
</evidence>
<feature type="region of interest" description="Disordered" evidence="1">
    <location>
        <begin position="290"/>
        <end position="310"/>
    </location>
</feature>
<accession>A0ABM1S9N7</accession>
<feature type="region of interest" description="Disordered" evidence="1">
    <location>
        <begin position="1"/>
        <end position="197"/>
    </location>
</feature>
<evidence type="ECO:0000313" key="4">
    <source>
        <dbReference type="RefSeq" id="XP_022240342.1"/>
    </source>
</evidence>
<dbReference type="RefSeq" id="XP_022240342.1">
    <property type="nucleotide sequence ID" value="XM_022384634.1"/>
</dbReference>
<dbReference type="SMART" id="SM00198">
    <property type="entry name" value="SCP"/>
    <property type="match status" value="1"/>
</dbReference>
<reference evidence="4" key="1">
    <citation type="submission" date="2025-08" db="UniProtKB">
        <authorList>
            <consortium name="RefSeq"/>
        </authorList>
    </citation>
    <scope>IDENTIFICATION</scope>
    <source>
        <tissue evidence="4">Muscle</tissue>
    </source>
</reference>
<dbReference type="InterPro" id="IPR014044">
    <property type="entry name" value="CAP_dom"/>
</dbReference>
<feature type="compositionally biased region" description="Basic residues" evidence="1">
    <location>
        <begin position="14"/>
        <end position="23"/>
    </location>
</feature>
<dbReference type="Pfam" id="PF00188">
    <property type="entry name" value="CAP"/>
    <property type="match status" value="1"/>
</dbReference>
<dbReference type="Gene3D" id="3.40.33.10">
    <property type="entry name" value="CAP"/>
    <property type="match status" value="1"/>
</dbReference>
<evidence type="ECO:0000259" key="2">
    <source>
        <dbReference type="SMART" id="SM00198"/>
    </source>
</evidence>